<dbReference type="Proteomes" id="UP000198694">
    <property type="component" value="Unassembled WGS sequence"/>
</dbReference>
<dbReference type="EC" id="3.5.1.25" evidence="2"/>
<proteinExistence type="inferred from homology"/>
<feature type="binding site" evidence="12">
    <location>
        <position position="138"/>
    </location>
    <ligand>
        <name>Zn(2+)</name>
        <dbReference type="ChEBI" id="CHEBI:29105"/>
    </ligand>
</feature>
<feature type="binding site" evidence="11">
    <location>
        <position position="260"/>
    </location>
    <ligand>
        <name>substrate</name>
    </ligand>
</feature>
<dbReference type="InterPro" id="IPR003764">
    <property type="entry name" value="GlcNAc_6-P_deAcase"/>
</dbReference>
<keyword evidence="4 12" id="KW-0479">Metal-binding</keyword>
<sequence>MADSHALLIKNVKVFAENDVLSSGYLLLDNGKIEEIGKTGDMDITKLDEDITIIDGAGLNAIPGFIDGHIHGANGADVMDATSEALDTMASILPYEGTTSFLATTITQSANNIHKALANIAEYENKQGYAEIIGVHLEGPFIEEDKAGAQPKEHILTPEVEQFEKWQRISGHRIKTVTMAPEKDEDGALIQYLASHGINVSAGHTAAGIEEMRKAVEYGVSQVTHICNAMSPIHHRDIGVVGAALTLKELRSELIADKIHVSPEMIDFIYENIGSERLILITDALRAKCLTPGKYDLGGQEATVTEDRATLSDGTLAGSILKMYKGAQNMLEITDATLRDVINMAAVNPARQVNVFDRKGSLAPGKDADILLVDDQVQIKYTFCRGVMAFKEDKHEDRTSGKLPGNE</sequence>
<dbReference type="CDD" id="cd00854">
    <property type="entry name" value="NagA"/>
    <property type="match status" value="1"/>
</dbReference>
<evidence type="ECO:0000256" key="7">
    <source>
        <dbReference type="ARBA" id="ARBA00047647"/>
    </source>
</evidence>
<gene>
    <name evidence="14" type="ORF">SAMN05216243_1696</name>
</gene>
<evidence type="ECO:0000256" key="12">
    <source>
        <dbReference type="PIRSR" id="PIRSR038994-3"/>
    </source>
</evidence>
<evidence type="ECO:0000256" key="6">
    <source>
        <dbReference type="ARBA" id="ARBA00023277"/>
    </source>
</evidence>
<name>A0A1G8YLM6_9BACI</name>
<keyword evidence="5 9" id="KW-0378">Hydrolase</keyword>
<dbReference type="RefSeq" id="WP_245690091.1">
    <property type="nucleotide sequence ID" value="NZ_FNFL01000002.1"/>
</dbReference>
<dbReference type="SUPFAM" id="SSF51338">
    <property type="entry name" value="Composite domain of metallo-dependent hydrolases"/>
    <property type="match status" value="1"/>
</dbReference>
<evidence type="ECO:0000256" key="3">
    <source>
        <dbReference type="ARBA" id="ARBA00018029"/>
    </source>
</evidence>
<evidence type="ECO:0000256" key="5">
    <source>
        <dbReference type="ARBA" id="ARBA00022801"/>
    </source>
</evidence>
<dbReference type="FunFam" id="3.20.20.140:FF:000004">
    <property type="entry name" value="N-acetylglucosamine-6-phosphate deacetylase"/>
    <property type="match status" value="1"/>
</dbReference>
<evidence type="ECO:0000256" key="1">
    <source>
        <dbReference type="ARBA" id="ARBA00010716"/>
    </source>
</evidence>
<evidence type="ECO:0000313" key="15">
    <source>
        <dbReference type="Proteomes" id="UP000198694"/>
    </source>
</evidence>
<dbReference type="GO" id="GO:0008448">
    <property type="term" value="F:N-acetylglucosamine-6-phosphate deacetylase activity"/>
    <property type="evidence" value="ECO:0007669"/>
    <property type="project" value="UniProtKB-EC"/>
</dbReference>
<comment type="catalytic activity">
    <reaction evidence="7">
        <text>N-acetyl-D-glucosamine 6-phosphate + H2O = D-glucosamine 6-phosphate + acetate</text>
        <dbReference type="Rhea" id="RHEA:22936"/>
        <dbReference type="ChEBI" id="CHEBI:15377"/>
        <dbReference type="ChEBI" id="CHEBI:30089"/>
        <dbReference type="ChEBI" id="CHEBI:57513"/>
        <dbReference type="ChEBI" id="CHEBI:58725"/>
        <dbReference type="EC" id="3.5.1.25"/>
    </reaction>
</comment>
<dbReference type="NCBIfam" id="TIGR00221">
    <property type="entry name" value="nagA"/>
    <property type="match status" value="1"/>
</dbReference>
<evidence type="ECO:0000256" key="8">
    <source>
        <dbReference type="ARBA" id="ARBA00060590"/>
    </source>
</evidence>
<dbReference type="GO" id="GO:0046872">
    <property type="term" value="F:metal ion binding"/>
    <property type="evidence" value="ECO:0007669"/>
    <property type="project" value="UniProtKB-KW"/>
</dbReference>
<protein>
    <recommendedName>
        <fullName evidence="3">N-acetylglucosamine-6-phosphate deacetylase</fullName>
        <ecNumber evidence="2">3.5.1.25</ecNumber>
    </recommendedName>
</protein>
<dbReference type="GO" id="GO:0006046">
    <property type="term" value="P:N-acetylglucosamine catabolic process"/>
    <property type="evidence" value="ECO:0007669"/>
    <property type="project" value="TreeGrafter"/>
</dbReference>
<feature type="active site" description="Proton donor/acceptor" evidence="10">
    <location>
        <position position="283"/>
    </location>
</feature>
<dbReference type="Gene3D" id="3.20.20.140">
    <property type="entry name" value="Metal-dependent hydrolases"/>
    <property type="match status" value="1"/>
</dbReference>
<evidence type="ECO:0000256" key="11">
    <source>
        <dbReference type="PIRSR" id="PIRSR038994-2"/>
    </source>
</evidence>
<feature type="binding site" evidence="11">
    <location>
        <position position="149"/>
    </location>
    <ligand>
        <name>substrate</name>
    </ligand>
</feature>
<evidence type="ECO:0000256" key="4">
    <source>
        <dbReference type="ARBA" id="ARBA00022723"/>
    </source>
</evidence>
<evidence type="ECO:0000256" key="10">
    <source>
        <dbReference type="PIRSR" id="PIRSR038994-1"/>
    </source>
</evidence>
<feature type="domain" description="Amidohydrolase-related" evidence="13">
    <location>
        <begin position="61"/>
        <end position="387"/>
    </location>
</feature>
<comment type="similarity">
    <text evidence="1 9">Belongs to the metallo-dependent hydrolases superfamily. NagA family.</text>
</comment>
<dbReference type="STRING" id="407036.SAMN05216243_1696"/>
<dbReference type="EMBL" id="FNFL01000002">
    <property type="protein sequence ID" value="SDK03671.1"/>
    <property type="molecule type" value="Genomic_DNA"/>
</dbReference>
<keyword evidence="6 9" id="KW-0119">Carbohydrate metabolism</keyword>
<dbReference type="Gene3D" id="2.30.40.10">
    <property type="entry name" value="Urease, subunit C, domain 1"/>
    <property type="match status" value="1"/>
</dbReference>
<feature type="binding site" evidence="12">
    <location>
        <position position="225"/>
    </location>
    <ligand>
        <name>Zn(2+)</name>
        <dbReference type="ChEBI" id="CHEBI:29105"/>
    </ligand>
</feature>
<feature type="binding site" evidence="11">
    <location>
        <begin position="316"/>
        <end position="318"/>
    </location>
    <ligand>
        <name>substrate</name>
    </ligand>
</feature>
<evidence type="ECO:0000256" key="9">
    <source>
        <dbReference type="PIRNR" id="PIRNR038994"/>
    </source>
</evidence>
<dbReference type="PANTHER" id="PTHR11113">
    <property type="entry name" value="N-ACETYLGLUCOSAMINE-6-PHOSPHATE DEACETYLASE"/>
    <property type="match status" value="1"/>
</dbReference>
<dbReference type="PANTHER" id="PTHR11113:SF14">
    <property type="entry name" value="N-ACETYLGLUCOSAMINE-6-PHOSPHATE DEACETYLASE"/>
    <property type="match status" value="1"/>
</dbReference>
<evidence type="ECO:0000259" key="13">
    <source>
        <dbReference type="Pfam" id="PF01979"/>
    </source>
</evidence>
<organism evidence="14 15">
    <name type="scientific">Sediminibacillus albus</name>
    <dbReference type="NCBI Taxonomy" id="407036"/>
    <lineage>
        <taxon>Bacteria</taxon>
        <taxon>Bacillati</taxon>
        <taxon>Bacillota</taxon>
        <taxon>Bacilli</taxon>
        <taxon>Bacillales</taxon>
        <taxon>Bacillaceae</taxon>
        <taxon>Sediminibacillus</taxon>
    </lineage>
</organism>
<evidence type="ECO:0000256" key="2">
    <source>
        <dbReference type="ARBA" id="ARBA00011899"/>
    </source>
</evidence>
<dbReference type="PIRSF" id="PIRSF038994">
    <property type="entry name" value="NagA"/>
    <property type="match status" value="1"/>
</dbReference>
<dbReference type="SUPFAM" id="SSF51556">
    <property type="entry name" value="Metallo-dependent hydrolases"/>
    <property type="match status" value="1"/>
</dbReference>
<dbReference type="Pfam" id="PF01979">
    <property type="entry name" value="Amidohydro_1"/>
    <property type="match status" value="1"/>
</dbReference>
<dbReference type="InterPro" id="IPR011059">
    <property type="entry name" value="Metal-dep_hydrolase_composite"/>
</dbReference>
<evidence type="ECO:0000313" key="14">
    <source>
        <dbReference type="EMBL" id="SDK03671.1"/>
    </source>
</evidence>
<dbReference type="InterPro" id="IPR032466">
    <property type="entry name" value="Metal_Hydrolase"/>
</dbReference>
<comment type="cofactor">
    <cofactor evidence="12">
        <name>a divalent metal cation</name>
        <dbReference type="ChEBI" id="CHEBI:60240"/>
    </cofactor>
    <text evidence="12">Binds 1 divalent metal cation per subunit.</text>
</comment>
<keyword evidence="15" id="KW-1185">Reference proteome</keyword>
<dbReference type="AlphaFoldDB" id="A0A1G8YLM6"/>
<feature type="binding site" evidence="11">
    <location>
        <position position="236"/>
    </location>
    <ligand>
        <name>substrate</name>
    </ligand>
</feature>
<reference evidence="14 15" key="1">
    <citation type="submission" date="2016-10" db="EMBL/GenBank/DDBJ databases">
        <authorList>
            <person name="de Groot N.N."/>
        </authorList>
    </citation>
    <scope>NUCLEOTIDE SEQUENCE [LARGE SCALE GENOMIC DNA]</scope>
    <source>
        <strain evidence="14 15">CGMCC 1.6502</strain>
    </source>
</reference>
<dbReference type="InterPro" id="IPR006680">
    <property type="entry name" value="Amidohydro-rel"/>
</dbReference>
<comment type="pathway">
    <text evidence="8">Amino-sugar metabolism; N-acetylneuraminate degradation; D-fructose 6-phosphate from N-acetylneuraminate: step 4/5.</text>
</comment>
<accession>A0A1G8YLM6</accession>
<feature type="binding site" evidence="12">
    <location>
        <position position="204"/>
    </location>
    <ligand>
        <name>Zn(2+)</name>
        <dbReference type="ChEBI" id="CHEBI:29105"/>
    </ligand>
</feature>
<feature type="binding site" evidence="11">
    <location>
        <begin position="228"/>
        <end position="229"/>
    </location>
    <ligand>
        <name>substrate</name>
    </ligand>
</feature>